<dbReference type="GO" id="GO:0005829">
    <property type="term" value="C:cytosol"/>
    <property type="evidence" value="ECO:0007669"/>
    <property type="project" value="TreeGrafter"/>
</dbReference>
<evidence type="ECO:0000256" key="1">
    <source>
        <dbReference type="ARBA" id="ARBA00022676"/>
    </source>
</evidence>
<gene>
    <name evidence="3" type="ORF">GS398_15355</name>
</gene>
<dbReference type="GO" id="GO:0009244">
    <property type="term" value="P:lipopolysaccharide core region biosynthetic process"/>
    <property type="evidence" value="ECO:0007669"/>
    <property type="project" value="TreeGrafter"/>
</dbReference>
<protein>
    <submittedName>
        <fullName evidence="3">Glycosyltransferase family 9 protein</fullName>
    </submittedName>
</protein>
<name>A0A7K1Y0Q6_9SPHI</name>
<evidence type="ECO:0000313" key="4">
    <source>
        <dbReference type="Proteomes" id="UP000451233"/>
    </source>
</evidence>
<dbReference type="Gene3D" id="3.40.50.2000">
    <property type="entry name" value="Glycogen Phosphorylase B"/>
    <property type="match status" value="2"/>
</dbReference>
<proteinExistence type="predicted"/>
<dbReference type="PANTHER" id="PTHR30160">
    <property type="entry name" value="TETRAACYLDISACCHARIDE 4'-KINASE-RELATED"/>
    <property type="match status" value="1"/>
</dbReference>
<reference evidence="3 4" key="1">
    <citation type="submission" date="2019-11" db="EMBL/GenBank/DDBJ databases">
        <title>Pedobacter sp. HMF7056 Genome sequencing and assembly.</title>
        <authorList>
            <person name="Kang H."/>
            <person name="Kim H."/>
            <person name="Joh K."/>
        </authorList>
    </citation>
    <scope>NUCLEOTIDE SEQUENCE [LARGE SCALE GENOMIC DNA]</scope>
    <source>
        <strain evidence="3 4">HMF7056</strain>
    </source>
</reference>
<dbReference type="InterPro" id="IPR002201">
    <property type="entry name" value="Glyco_trans_9"/>
</dbReference>
<dbReference type="Pfam" id="PF01075">
    <property type="entry name" value="Glyco_transf_9"/>
    <property type="match status" value="1"/>
</dbReference>
<organism evidence="3 4">
    <name type="scientific">Hufsiella ginkgonis</name>
    <dbReference type="NCBI Taxonomy" id="2695274"/>
    <lineage>
        <taxon>Bacteria</taxon>
        <taxon>Pseudomonadati</taxon>
        <taxon>Bacteroidota</taxon>
        <taxon>Sphingobacteriia</taxon>
        <taxon>Sphingobacteriales</taxon>
        <taxon>Sphingobacteriaceae</taxon>
        <taxon>Hufsiella</taxon>
    </lineage>
</organism>
<evidence type="ECO:0000313" key="3">
    <source>
        <dbReference type="EMBL" id="MXV16677.1"/>
    </source>
</evidence>
<accession>A0A7K1Y0Q6</accession>
<keyword evidence="4" id="KW-1185">Reference proteome</keyword>
<dbReference type="RefSeq" id="WP_160907655.1">
    <property type="nucleotide sequence ID" value="NZ_WVHS01000003.1"/>
</dbReference>
<evidence type="ECO:0000256" key="2">
    <source>
        <dbReference type="ARBA" id="ARBA00022679"/>
    </source>
</evidence>
<dbReference type="CDD" id="cd03789">
    <property type="entry name" value="GT9_LPS_heptosyltransferase"/>
    <property type="match status" value="1"/>
</dbReference>
<comment type="caution">
    <text evidence="3">The sequence shown here is derived from an EMBL/GenBank/DDBJ whole genome shotgun (WGS) entry which is preliminary data.</text>
</comment>
<dbReference type="InterPro" id="IPR051199">
    <property type="entry name" value="LPS_LOS_Heptosyltrfase"/>
</dbReference>
<dbReference type="Proteomes" id="UP000451233">
    <property type="component" value="Unassembled WGS sequence"/>
</dbReference>
<keyword evidence="2 3" id="KW-0808">Transferase</keyword>
<dbReference type="AlphaFoldDB" id="A0A7K1Y0Q6"/>
<dbReference type="EMBL" id="WVHS01000003">
    <property type="protein sequence ID" value="MXV16677.1"/>
    <property type="molecule type" value="Genomic_DNA"/>
</dbReference>
<dbReference type="PANTHER" id="PTHR30160:SF1">
    <property type="entry name" value="LIPOPOLYSACCHARIDE 1,2-N-ACETYLGLUCOSAMINETRANSFERASE-RELATED"/>
    <property type="match status" value="1"/>
</dbReference>
<dbReference type="SUPFAM" id="SSF53756">
    <property type="entry name" value="UDP-Glycosyltransferase/glycogen phosphorylase"/>
    <property type="match status" value="1"/>
</dbReference>
<dbReference type="GO" id="GO:0008713">
    <property type="term" value="F:ADP-heptose-lipopolysaccharide heptosyltransferase activity"/>
    <property type="evidence" value="ECO:0007669"/>
    <property type="project" value="TreeGrafter"/>
</dbReference>
<sequence>MNADWTGCKNILCIRPDNMGDVLMSSPAFRALKETFDCKITLLTSPAGAVIARLIPAVDEVITCHLPWVSHPAADDSITQLISILTSKNFDGAVVFTVYSQNPLPSAMIAYLAGIPNRLAWCRENPYHLLDCWMPDPEPYQLIRHQVKRDLDLVAAIGAYTADDHLALATDKNRWPAVAGRLTQMGLDLGKPWIIIHPGVSEEKREYPFYHWIVTGQNLIKELNTQLIITGSFEESQQAEKLRSFIGKSAFSVAGTLDLEELSLLISHAPLVISVNTITSHLAAAMGCPIVVLYALTNPQHLPWRASGIALTYPVTAVLRSRNEIVRQVGHWMPQIFMVSPDEILAAAKEILTRGFHGAVPELVPLQK</sequence>
<keyword evidence="1" id="KW-0328">Glycosyltransferase</keyword>